<protein>
    <submittedName>
        <fullName evidence="1">Uncharacterized protein</fullName>
    </submittedName>
</protein>
<accession>A0A183LK98</accession>
<evidence type="ECO:0000313" key="1">
    <source>
        <dbReference type="EMBL" id="VDO60582.1"/>
    </source>
</evidence>
<proteinExistence type="predicted"/>
<evidence type="ECO:0000313" key="2">
    <source>
        <dbReference type="Proteomes" id="UP000277204"/>
    </source>
</evidence>
<dbReference type="AlphaFoldDB" id="A0A183LK98"/>
<keyword evidence="2" id="KW-1185">Reference proteome</keyword>
<sequence>MLIFLMIHHFPMTFLISVSEESNLDIISNIICPHNAFVSCEKLGQCKARVSNGLDPDYNSDDFTSTVVYPYHEVTSNVCSSQCQKYVLNEATSFITWGYEDPTLFHGGG</sequence>
<name>A0A183LK98_9TREM</name>
<dbReference type="Proteomes" id="UP000277204">
    <property type="component" value="Unassembled WGS sequence"/>
</dbReference>
<gene>
    <name evidence="1" type="ORF">SMRZ_LOCUS4223</name>
</gene>
<dbReference type="EMBL" id="UZAI01001314">
    <property type="protein sequence ID" value="VDO60582.1"/>
    <property type="molecule type" value="Genomic_DNA"/>
</dbReference>
<reference evidence="1 2" key="1">
    <citation type="submission" date="2018-11" db="EMBL/GenBank/DDBJ databases">
        <authorList>
            <consortium name="Pathogen Informatics"/>
        </authorList>
    </citation>
    <scope>NUCLEOTIDE SEQUENCE [LARGE SCALE GENOMIC DNA]</scope>
    <source>
        <strain evidence="1 2">Zambia</strain>
    </source>
</reference>
<organism evidence="1 2">
    <name type="scientific">Schistosoma margrebowiei</name>
    <dbReference type="NCBI Taxonomy" id="48269"/>
    <lineage>
        <taxon>Eukaryota</taxon>
        <taxon>Metazoa</taxon>
        <taxon>Spiralia</taxon>
        <taxon>Lophotrochozoa</taxon>
        <taxon>Platyhelminthes</taxon>
        <taxon>Trematoda</taxon>
        <taxon>Digenea</taxon>
        <taxon>Strigeidida</taxon>
        <taxon>Schistosomatoidea</taxon>
        <taxon>Schistosomatidae</taxon>
        <taxon>Schistosoma</taxon>
    </lineage>
</organism>